<evidence type="ECO:0000313" key="5">
    <source>
        <dbReference type="EMBL" id="MEC1178492.1"/>
    </source>
</evidence>
<dbReference type="PANTHER" id="PTHR32089">
    <property type="entry name" value="METHYL-ACCEPTING CHEMOTAXIS PROTEIN MCPB"/>
    <property type="match status" value="1"/>
</dbReference>
<comment type="caution">
    <text evidence="5">The sequence shown here is derived from an EMBL/GenBank/DDBJ whole genome shotgun (WGS) entry which is preliminary data.</text>
</comment>
<gene>
    <name evidence="5" type="ORF">P9B03_08370</name>
</gene>
<dbReference type="SMART" id="SM00283">
    <property type="entry name" value="MA"/>
    <property type="match status" value="1"/>
</dbReference>
<dbReference type="PANTHER" id="PTHR32089:SF112">
    <property type="entry name" value="LYSOZYME-LIKE PROTEIN-RELATED"/>
    <property type="match status" value="1"/>
</dbReference>
<keyword evidence="3" id="KW-1133">Transmembrane helix</keyword>
<protein>
    <submittedName>
        <fullName evidence="5">Methyl-accepting chemotaxis protein</fullName>
    </submittedName>
</protein>
<keyword evidence="6" id="KW-1185">Reference proteome</keyword>
<dbReference type="SUPFAM" id="SSF58104">
    <property type="entry name" value="Methyl-accepting chemotaxis protein (MCP) signaling domain"/>
    <property type="match status" value="1"/>
</dbReference>
<feature type="transmembrane region" description="Helical" evidence="3">
    <location>
        <begin position="61"/>
        <end position="81"/>
    </location>
</feature>
<dbReference type="PROSITE" id="PS50111">
    <property type="entry name" value="CHEMOTAXIS_TRANSDUC_2"/>
    <property type="match status" value="1"/>
</dbReference>
<evidence type="ECO:0000256" key="3">
    <source>
        <dbReference type="SAM" id="Phobius"/>
    </source>
</evidence>
<feature type="transmembrane region" description="Helical" evidence="3">
    <location>
        <begin position="12"/>
        <end position="32"/>
    </location>
</feature>
<keyword evidence="3" id="KW-0472">Membrane</keyword>
<sequence>MELKIQYDTQKVHLVNLAIIIALAILICGPLIISRGSLFLIVGLIVIALAVGNYFLPISPYIKGVIFGMIPTLIVFILFLVDQFSLNKHYILICSVAIIALYFKSSLIILFGVIVNISFITVYILKPENLLGTSNSFIIFITLFSILNGVIIAFYLITRWGNALIDSTKKQQEEMQLSFQQLQNTFQEIETSTQTLDKHVTQFQQTMTHIANSSQYILSASESISASTQQEAASLQFIRNAMTDSVLFVNDTLEISKDTVAQSTNLQQEVVTGWNKMQHTMGQMSVMNNAMHATADTVNELQNSLQLVNQLLLGIQHIAEQTNLLALNAAIEAARAGEHGKGFAVVADEVRKLAEESASITVNITKVTESLFAKSMEAQQRSQEGEQALQQGEQSLLEVGEFLNLLKDSFTQSTEDLTRGMKDLTNAIAQFNTIQQQVEKLNEMATQNAISTSAIVQAVEDENQMLQTMSDITNRVHALNNALKSLVMMKKE</sequence>
<feature type="transmembrane region" description="Helical" evidence="3">
    <location>
        <begin position="38"/>
        <end position="56"/>
    </location>
</feature>
<dbReference type="InterPro" id="IPR004089">
    <property type="entry name" value="MCPsignal_dom"/>
</dbReference>
<evidence type="ECO:0000259" key="4">
    <source>
        <dbReference type="PROSITE" id="PS50111"/>
    </source>
</evidence>
<dbReference type="GO" id="GO:0007165">
    <property type="term" value="P:signal transduction"/>
    <property type="evidence" value="ECO:0007669"/>
    <property type="project" value="UniProtKB-KW"/>
</dbReference>
<organism evidence="5 6">
    <name type="scientific">Metasolibacillus meyeri</name>
    <dbReference type="NCBI Taxonomy" id="1071052"/>
    <lineage>
        <taxon>Bacteria</taxon>
        <taxon>Bacillati</taxon>
        <taxon>Bacillota</taxon>
        <taxon>Bacilli</taxon>
        <taxon>Bacillales</taxon>
        <taxon>Caryophanaceae</taxon>
        <taxon>Metasolibacillus</taxon>
    </lineage>
</organism>
<dbReference type="Proteomes" id="UP001344888">
    <property type="component" value="Unassembled WGS sequence"/>
</dbReference>
<feature type="domain" description="Methyl-accepting transducer" evidence="4">
    <location>
        <begin position="206"/>
        <end position="463"/>
    </location>
</feature>
<evidence type="ECO:0000313" key="6">
    <source>
        <dbReference type="Proteomes" id="UP001344888"/>
    </source>
</evidence>
<accession>A0AAW9NM72</accession>
<dbReference type="EMBL" id="JARSFG010000012">
    <property type="protein sequence ID" value="MEC1178492.1"/>
    <property type="molecule type" value="Genomic_DNA"/>
</dbReference>
<evidence type="ECO:0000256" key="1">
    <source>
        <dbReference type="ARBA" id="ARBA00023224"/>
    </source>
</evidence>
<feature type="transmembrane region" description="Helical" evidence="3">
    <location>
        <begin position="137"/>
        <end position="157"/>
    </location>
</feature>
<dbReference type="RefSeq" id="WP_326122991.1">
    <property type="nucleotide sequence ID" value="NZ_JARSFG010000012.1"/>
</dbReference>
<reference evidence="5 6" key="1">
    <citation type="submission" date="2023-03" db="EMBL/GenBank/DDBJ databases">
        <title>Bacillus Genome Sequencing.</title>
        <authorList>
            <person name="Dunlap C."/>
        </authorList>
    </citation>
    <scope>NUCLEOTIDE SEQUENCE [LARGE SCALE GENOMIC DNA]</scope>
    <source>
        <strain evidence="5 6">B-59205</strain>
    </source>
</reference>
<name>A0AAW9NM72_9BACL</name>
<proteinExistence type="predicted"/>
<keyword evidence="3" id="KW-0812">Transmembrane</keyword>
<feature type="transmembrane region" description="Helical" evidence="3">
    <location>
        <begin position="108"/>
        <end position="125"/>
    </location>
</feature>
<dbReference type="GO" id="GO:0016020">
    <property type="term" value="C:membrane"/>
    <property type="evidence" value="ECO:0007669"/>
    <property type="project" value="InterPro"/>
</dbReference>
<dbReference type="Gene3D" id="1.10.287.950">
    <property type="entry name" value="Methyl-accepting chemotaxis protein"/>
    <property type="match status" value="1"/>
</dbReference>
<dbReference type="Pfam" id="PF00015">
    <property type="entry name" value="MCPsignal"/>
    <property type="match status" value="1"/>
</dbReference>
<keyword evidence="1 2" id="KW-0807">Transducer</keyword>
<dbReference type="AlphaFoldDB" id="A0AAW9NM72"/>
<evidence type="ECO:0000256" key="2">
    <source>
        <dbReference type="PROSITE-ProRule" id="PRU00284"/>
    </source>
</evidence>